<comment type="catalytic activity">
    <reaction evidence="1">
        <text>Hydrolysis of terminal, non-reducing alpha-D-mannose residues in alpha-D-mannosides.</text>
        <dbReference type="EC" id="3.2.1.24"/>
    </reaction>
</comment>
<dbReference type="SUPFAM" id="SSF88713">
    <property type="entry name" value="Glycoside hydrolase/deacetylase"/>
    <property type="match status" value="2"/>
</dbReference>
<dbReference type="SUPFAM" id="SSF74650">
    <property type="entry name" value="Galactose mutarotase-like"/>
    <property type="match status" value="2"/>
</dbReference>
<dbReference type="FunFam" id="2.60.40.1180:FF:000018">
    <property type="entry name" value="Alpha-mannosidase"/>
    <property type="match status" value="1"/>
</dbReference>
<dbReference type="Pfam" id="PF17677">
    <property type="entry name" value="Glyco_hydro38C2"/>
    <property type="match status" value="1"/>
</dbReference>
<dbReference type="FunFam" id="2.70.98.30:FF:000003">
    <property type="entry name" value="Alpha-mannosidase"/>
    <property type="match status" value="1"/>
</dbReference>
<evidence type="ECO:0000256" key="11">
    <source>
        <dbReference type="SAM" id="SignalP"/>
    </source>
</evidence>
<keyword evidence="10" id="KW-0326">Glycosidase</keyword>
<keyword evidence="8" id="KW-1015">Disulfide bond</keyword>
<dbReference type="FunFam" id="1.20.1270.50:FF:000002">
    <property type="entry name" value="Alpha-mannosidase"/>
    <property type="match status" value="2"/>
</dbReference>
<dbReference type="InterPro" id="IPR011330">
    <property type="entry name" value="Glyco_hydro/deAcase_b/a-brl"/>
</dbReference>
<dbReference type="FunFam" id="1.20.1270.50:FF:000003">
    <property type="entry name" value="Alpha-mannosidase"/>
    <property type="match status" value="1"/>
</dbReference>
<evidence type="ECO:0000256" key="7">
    <source>
        <dbReference type="ARBA" id="ARBA00022833"/>
    </source>
</evidence>
<dbReference type="InterPro" id="IPR013780">
    <property type="entry name" value="Glyco_hydro_b"/>
</dbReference>
<evidence type="ECO:0000256" key="8">
    <source>
        <dbReference type="ARBA" id="ARBA00023157"/>
    </source>
</evidence>
<dbReference type="GO" id="GO:0005764">
    <property type="term" value="C:lysosome"/>
    <property type="evidence" value="ECO:0007669"/>
    <property type="project" value="TreeGrafter"/>
</dbReference>
<evidence type="ECO:0000256" key="1">
    <source>
        <dbReference type="ARBA" id="ARBA00000365"/>
    </source>
</evidence>
<dbReference type="Pfam" id="PF07748">
    <property type="entry name" value="Glyco_hydro_38C"/>
    <property type="match status" value="2"/>
</dbReference>
<feature type="chain" id="PRO_5041360950" description="alpha-mannosidase" evidence="11">
    <location>
        <begin position="18"/>
        <end position="1598"/>
    </location>
</feature>
<evidence type="ECO:0000256" key="4">
    <source>
        <dbReference type="ARBA" id="ARBA00012752"/>
    </source>
</evidence>
<dbReference type="InterPro" id="IPR011682">
    <property type="entry name" value="Glyco_hydro_38_C"/>
</dbReference>
<dbReference type="InterPro" id="IPR037094">
    <property type="entry name" value="Glyco_hydro_38_cen_sf"/>
</dbReference>
<evidence type="ECO:0000259" key="12">
    <source>
        <dbReference type="SMART" id="SM00872"/>
    </source>
</evidence>
<dbReference type="FunFam" id="3.20.110.10:FF:000001">
    <property type="entry name" value="Alpha-mannosidase"/>
    <property type="match status" value="1"/>
</dbReference>
<dbReference type="SUPFAM" id="SSF88688">
    <property type="entry name" value="Families 57/38 glycoside transferase middle domain"/>
    <property type="match status" value="2"/>
</dbReference>
<keyword evidence="5" id="KW-0479">Metal-binding</keyword>
<dbReference type="InterPro" id="IPR011013">
    <property type="entry name" value="Gal_mutarotase_sf_dom"/>
</dbReference>
<feature type="domain" description="Glycoside hydrolase family 38 central" evidence="12">
    <location>
        <begin position="1215"/>
        <end position="1278"/>
    </location>
</feature>
<feature type="signal peptide" evidence="11">
    <location>
        <begin position="1"/>
        <end position="17"/>
    </location>
</feature>
<dbReference type="CDD" id="cd10810">
    <property type="entry name" value="GH38N_AMII_LAM_like"/>
    <property type="match status" value="1"/>
</dbReference>
<evidence type="ECO:0000313" key="13">
    <source>
        <dbReference type="EMBL" id="KAJ3663687.1"/>
    </source>
</evidence>
<dbReference type="Gene3D" id="2.70.98.30">
    <property type="entry name" value="Golgi alpha-mannosidase II, domain 4"/>
    <property type="match status" value="2"/>
</dbReference>
<dbReference type="GO" id="GO:0006013">
    <property type="term" value="P:mannose metabolic process"/>
    <property type="evidence" value="ECO:0007669"/>
    <property type="project" value="InterPro"/>
</dbReference>
<dbReference type="Pfam" id="PF09261">
    <property type="entry name" value="Alpha-mann_mid"/>
    <property type="match status" value="2"/>
</dbReference>
<comment type="similarity">
    <text evidence="3">Belongs to the glycosyl hydrolase 38 family.</text>
</comment>
<evidence type="ECO:0000256" key="10">
    <source>
        <dbReference type="ARBA" id="ARBA00023295"/>
    </source>
</evidence>
<protein>
    <recommendedName>
        <fullName evidence="4">alpha-mannosidase</fullName>
        <ecNumber evidence="4">3.2.1.24</ecNumber>
    </recommendedName>
</protein>
<dbReference type="Gene3D" id="1.20.1270.50">
    <property type="entry name" value="Glycoside hydrolase family 38, central domain"/>
    <property type="match status" value="4"/>
</dbReference>
<comment type="caution">
    <text evidence="13">The sequence shown here is derived from an EMBL/GenBank/DDBJ whole genome shotgun (WGS) entry which is preliminary data.</text>
</comment>
<dbReference type="Proteomes" id="UP001168821">
    <property type="component" value="Unassembled WGS sequence"/>
</dbReference>
<evidence type="ECO:0000256" key="6">
    <source>
        <dbReference type="ARBA" id="ARBA00022801"/>
    </source>
</evidence>
<keyword evidence="6" id="KW-0378">Hydrolase</keyword>
<dbReference type="InterPro" id="IPR000602">
    <property type="entry name" value="Glyco_hydro_38_N"/>
</dbReference>
<sequence length="1598" mass="182230">MISVTAIFILNFYLLGATPIKENSSECKKVCHPLDDKKINVHLIPHSHDDLGWLRTFDQYYNGTGQFNAVENAGVQYIISSTIPALKKNPDRRFIQVETGFFWKWWQQQTPETRQDVVDLVNSGQLEMTNGGWSMNDEAASHYHSIVDQFTWGFRKLEDTVGKCGRPKIGWQIDPFGHSREHASLVKQLGFDGLVIVRIDYRDKERRRSEKSLDFIWNTNPNFDDSQIFTTMFPDFYFEEAGFCFDVMCWDTITDSNVKTKVNAYAKILDGYKDYYKTRNIMMPMGRDFTYQKADQNFASLDKFIDGFKDHDTYNVIYSTPSCYIEAVKNEAAKNSISLEEKSDDFFPYASEPHSFWTGYFTSRPTSKRFERVGNNILQSVKQLTTFARIQNKTYDKNLEDLRGVMGVMQHHDGITGTEKQAVSDDYARMLHAAVTKAEEPVGAIIGDLLKKDSGEVDLKLSSCLLTNVSICETTQKDRFLVVIHNPLSRVVSHYVHLPVEGDSYKITGPDGDELYDIFDTIHSFDYVKESVKPASRELVFVARDLPALGIKVYYVEKTTQESEYKPFKELTDEDDGKFGTESNGFTVDPKTGKLATVTINGAKQDISQEFLYYPSYTDGTSGDHRSSGAYIFRPAANVATPMTTQPFESIKFVKGNLVDELIQVINPEVTQIIRSYKATEEPYVEFDWLVGDIQIVDNKGKEVITRYTVGDFSNNQIFYTDANGRQQVKRQVNKRSDFTYNADEEPVSSNYYPVTSKIVIKDEKQKLEVAVLNDRAEGGTSLQEGAVELMVHRRLKQDDGYGVGEVLSEVQYGKGLYVRGQHYLTFGSTESKVESGRSTAALERELAHRVLLAPRVFFADATVDGLSTLEKVQGLIDFKFEALKTALPENVHILTLEPWKDSYILRLEHLMEKGEDDVLSGEVTVDLQGLFTLFDVVEISETKLGANQLLNEEATNVVEDLAVVLQPMEIRTFLIKTDKNNSGDDGEGTSVYINFDHFFYSKQHFIQLEIAFFFKWWNDQDQETRDLVKNLVNEGRLEVINGGWSMNDEAAAHYHSIIDQFTWGPKLLVSAEDPKVVDPFGHSRQHASIVKQLGFDGLVVGRLNYRDKAKRIQEKNLDFIWNTNDNFEEEDAKIFTTMFPDFYVDETGFCFDVYCNDQNITDDNLEERDDDTYNVIYSTPSCYIQAVKDEVEKNKIELTVKTDDFFPYASKDHSFWTGYFSSRPTAKRFERVGNNILQSAKQLTIFSRIKGNDDDQHHDAITGTEKQAVADDYNLMLDEAVKETEKPLSKIVSGLLLKDDSASVDLNLVNCLRANMSICDNSKKDRIVVAIQNPLSKSVSHYVRLPVDNENYKITGPEDDGDITFDIFDTIHPFDFVTDGEPATKELVFLAKDLPPLGVKLYYVEKIDDASDKYHKFEDIADVKSFGDDNNGFTIDDNGKLAWVTINGQLVNLQQDFLYYKRMASGQASGAYIFRPDGSAIPIKEKLTTVKYALGSLVDEVYQVFDDEITQIIKCKCDLTPTKKSITCLYFSDSKGKEIITRFTITDAFENNEIFYTDGNGRQQMKRRRNKRSDYNYVYSEEPVSSNYYPVTNRIVI</sequence>
<dbReference type="EC" id="3.2.1.24" evidence="4"/>
<dbReference type="InterPro" id="IPR028995">
    <property type="entry name" value="Glyco_hydro_57/38_cen_sf"/>
</dbReference>
<feature type="domain" description="Glycoside hydrolase family 38 central" evidence="12">
    <location>
        <begin position="355"/>
        <end position="431"/>
    </location>
</feature>
<evidence type="ECO:0000256" key="9">
    <source>
        <dbReference type="ARBA" id="ARBA00023180"/>
    </source>
</evidence>
<evidence type="ECO:0000313" key="14">
    <source>
        <dbReference type="Proteomes" id="UP001168821"/>
    </source>
</evidence>
<dbReference type="Gene3D" id="2.60.40.1360">
    <property type="match status" value="1"/>
</dbReference>
<dbReference type="InterPro" id="IPR041147">
    <property type="entry name" value="GH38_C"/>
</dbReference>
<organism evidence="13 14">
    <name type="scientific">Zophobas morio</name>
    <dbReference type="NCBI Taxonomy" id="2755281"/>
    <lineage>
        <taxon>Eukaryota</taxon>
        <taxon>Metazoa</taxon>
        <taxon>Ecdysozoa</taxon>
        <taxon>Arthropoda</taxon>
        <taxon>Hexapoda</taxon>
        <taxon>Insecta</taxon>
        <taxon>Pterygota</taxon>
        <taxon>Neoptera</taxon>
        <taxon>Endopterygota</taxon>
        <taxon>Coleoptera</taxon>
        <taxon>Polyphaga</taxon>
        <taxon>Cucujiformia</taxon>
        <taxon>Tenebrionidae</taxon>
        <taxon>Zophobas</taxon>
    </lineage>
</organism>
<dbReference type="Pfam" id="PF01074">
    <property type="entry name" value="Glyco_hydro_38N"/>
    <property type="match status" value="2"/>
</dbReference>
<keyword evidence="14" id="KW-1185">Reference proteome</keyword>
<dbReference type="GO" id="GO:0030246">
    <property type="term" value="F:carbohydrate binding"/>
    <property type="evidence" value="ECO:0007669"/>
    <property type="project" value="InterPro"/>
</dbReference>
<proteinExistence type="inferred from homology"/>
<keyword evidence="9" id="KW-0325">Glycoprotein</keyword>
<dbReference type="GO" id="GO:0004559">
    <property type="term" value="F:alpha-mannosidase activity"/>
    <property type="evidence" value="ECO:0007669"/>
    <property type="project" value="UniProtKB-EC"/>
</dbReference>
<dbReference type="InterPro" id="IPR027291">
    <property type="entry name" value="Glyco_hydro_38_N_sf"/>
</dbReference>
<dbReference type="EMBL" id="JALNTZ010000002">
    <property type="protein sequence ID" value="KAJ3663687.1"/>
    <property type="molecule type" value="Genomic_DNA"/>
</dbReference>
<name>A0AA38J192_9CUCU</name>
<dbReference type="PANTHER" id="PTHR11607">
    <property type="entry name" value="ALPHA-MANNOSIDASE"/>
    <property type="match status" value="1"/>
</dbReference>
<dbReference type="Gene3D" id="3.20.110.10">
    <property type="entry name" value="Glycoside hydrolase 38, N terminal domain"/>
    <property type="match status" value="2"/>
</dbReference>
<dbReference type="Gene3D" id="2.60.40.1180">
    <property type="entry name" value="Golgi alpha-mannosidase II"/>
    <property type="match status" value="2"/>
</dbReference>
<accession>A0AA38J192</accession>
<dbReference type="GO" id="GO:0046872">
    <property type="term" value="F:metal ion binding"/>
    <property type="evidence" value="ECO:0007669"/>
    <property type="project" value="UniProtKB-KW"/>
</dbReference>
<dbReference type="InterPro" id="IPR015341">
    <property type="entry name" value="Glyco_hydro_38_cen"/>
</dbReference>
<dbReference type="InterPro" id="IPR050843">
    <property type="entry name" value="Glycosyl_Hydrlase_38"/>
</dbReference>
<comment type="cofactor">
    <cofactor evidence="2">
        <name>Zn(2+)</name>
        <dbReference type="ChEBI" id="CHEBI:29105"/>
    </cofactor>
</comment>
<dbReference type="PANTHER" id="PTHR11607:SF3">
    <property type="entry name" value="LYSOSOMAL ALPHA-MANNOSIDASE"/>
    <property type="match status" value="1"/>
</dbReference>
<reference evidence="13" key="1">
    <citation type="journal article" date="2023" name="G3 (Bethesda)">
        <title>Whole genome assemblies of Zophobas morio and Tenebrio molitor.</title>
        <authorList>
            <person name="Kaur S."/>
            <person name="Stinson S.A."/>
            <person name="diCenzo G.C."/>
        </authorList>
    </citation>
    <scope>NUCLEOTIDE SEQUENCE</scope>
    <source>
        <strain evidence="13">QUZm001</strain>
    </source>
</reference>
<dbReference type="SMART" id="SM00872">
    <property type="entry name" value="Alpha-mann_mid"/>
    <property type="match status" value="2"/>
</dbReference>
<evidence type="ECO:0000256" key="5">
    <source>
        <dbReference type="ARBA" id="ARBA00022723"/>
    </source>
</evidence>
<gene>
    <name evidence="13" type="ORF">Zmor_007918</name>
</gene>
<keyword evidence="11" id="KW-0732">Signal</keyword>
<keyword evidence="7" id="KW-0862">Zinc</keyword>
<evidence type="ECO:0000256" key="3">
    <source>
        <dbReference type="ARBA" id="ARBA00009792"/>
    </source>
</evidence>
<evidence type="ECO:0000256" key="2">
    <source>
        <dbReference type="ARBA" id="ARBA00001947"/>
    </source>
</evidence>